<evidence type="ECO:0000313" key="8">
    <source>
        <dbReference type="Proteomes" id="UP001566132"/>
    </source>
</evidence>
<sequence>MTKLYENMTLIYFRDKNVSKVSGIWKALHLSIYIAISVNAFVGSMATGNMLQTFKYNCILFCHDIQFEQEVLSDTNSTLMENNILNPENDTDLYFNNTKKLTEYMGKKNKTILFKSETVIIEYEAGSVITIEAKIDMRKTSFPSNFWCNFLLAVQLVTFIFATFCTVLMAMCSKGGKGQNNTLNRPQNIVYPIIVSSILLILLNFIATVQMNNGTSTFCSNFQQFTGETSCSPLLNRFTLHERQKNFYLPYMVLTYSLNITIILFVCQLVVTTSRVLYAVDFQLYALDIDEDDKSDD</sequence>
<dbReference type="Proteomes" id="UP001566132">
    <property type="component" value="Unassembled WGS sequence"/>
</dbReference>
<feature type="transmembrane region" description="Helical" evidence="6">
    <location>
        <begin position="189"/>
        <end position="207"/>
    </location>
</feature>
<dbReference type="Pfam" id="PF26158">
    <property type="entry name" value="Claudin_TMEM179-179B"/>
    <property type="match status" value="1"/>
</dbReference>
<organism evidence="7 8">
    <name type="scientific">Hypothenemus hampei</name>
    <name type="common">Coffee berry borer</name>
    <dbReference type="NCBI Taxonomy" id="57062"/>
    <lineage>
        <taxon>Eukaryota</taxon>
        <taxon>Metazoa</taxon>
        <taxon>Ecdysozoa</taxon>
        <taxon>Arthropoda</taxon>
        <taxon>Hexapoda</taxon>
        <taxon>Insecta</taxon>
        <taxon>Pterygota</taxon>
        <taxon>Neoptera</taxon>
        <taxon>Endopterygota</taxon>
        <taxon>Coleoptera</taxon>
        <taxon>Polyphaga</taxon>
        <taxon>Cucujiformia</taxon>
        <taxon>Curculionidae</taxon>
        <taxon>Scolytinae</taxon>
        <taxon>Hypothenemus</taxon>
    </lineage>
</organism>
<keyword evidence="3 6" id="KW-1133">Transmembrane helix</keyword>
<gene>
    <name evidence="7" type="ORF">ABEB36_007208</name>
</gene>
<evidence type="ECO:0000256" key="5">
    <source>
        <dbReference type="ARBA" id="ARBA00093776"/>
    </source>
</evidence>
<proteinExistence type="inferred from homology"/>
<evidence type="ECO:0000313" key="7">
    <source>
        <dbReference type="EMBL" id="KAL1501993.1"/>
    </source>
</evidence>
<keyword evidence="4 6" id="KW-0472">Membrane</keyword>
<feature type="transmembrane region" description="Helical" evidence="6">
    <location>
        <begin position="247"/>
        <end position="271"/>
    </location>
</feature>
<dbReference type="EMBL" id="JBDJPC010000005">
    <property type="protein sequence ID" value="KAL1501993.1"/>
    <property type="molecule type" value="Genomic_DNA"/>
</dbReference>
<accession>A0ABD1ET65</accession>
<protein>
    <submittedName>
        <fullName evidence="7">Uncharacterized protein</fullName>
    </submittedName>
</protein>
<evidence type="ECO:0000256" key="2">
    <source>
        <dbReference type="ARBA" id="ARBA00022692"/>
    </source>
</evidence>
<evidence type="ECO:0000256" key="1">
    <source>
        <dbReference type="ARBA" id="ARBA00004141"/>
    </source>
</evidence>
<dbReference type="InterPro" id="IPR059010">
    <property type="entry name" value="TMEM179-179B"/>
</dbReference>
<comment type="subcellular location">
    <subcellularLocation>
        <location evidence="1">Membrane</location>
        <topology evidence="1">Multi-pass membrane protein</topology>
    </subcellularLocation>
</comment>
<feature type="transmembrane region" description="Helical" evidence="6">
    <location>
        <begin position="23"/>
        <end position="42"/>
    </location>
</feature>
<evidence type="ECO:0000256" key="3">
    <source>
        <dbReference type="ARBA" id="ARBA00022989"/>
    </source>
</evidence>
<evidence type="ECO:0000256" key="6">
    <source>
        <dbReference type="SAM" id="Phobius"/>
    </source>
</evidence>
<dbReference type="AlphaFoldDB" id="A0ABD1ET65"/>
<reference evidence="7 8" key="1">
    <citation type="submission" date="2024-05" db="EMBL/GenBank/DDBJ databases">
        <title>Genetic variation in Jamaican populations of the coffee berry borer (Hypothenemus hampei).</title>
        <authorList>
            <person name="Errbii M."/>
            <person name="Myrie A."/>
        </authorList>
    </citation>
    <scope>NUCLEOTIDE SEQUENCE [LARGE SCALE GENOMIC DNA]</scope>
    <source>
        <strain evidence="7">JA-Hopewell-2020-01-JO</strain>
        <tissue evidence="7">Whole body</tissue>
    </source>
</reference>
<keyword evidence="8" id="KW-1185">Reference proteome</keyword>
<comment type="similarity">
    <text evidence="5">Belongs to the TMEM179 family.</text>
</comment>
<keyword evidence="2 6" id="KW-0812">Transmembrane</keyword>
<feature type="transmembrane region" description="Helical" evidence="6">
    <location>
        <begin position="146"/>
        <end position="169"/>
    </location>
</feature>
<name>A0ABD1ET65_HYPHA</name>
<comment type="caution">
    <text evidence="7">The sequence shown here is derived from an EMBL/GenBank/DDBJ whole genome shotgun (WGS) entry which is preliminary data.</text>
</comment>
<evidence type="ECO:0000256" key="4">
    <source>
        <dbReference type="ARBA" id="ARBA00023136"/>
    </source>
</evidence>